<dbReference type="Proteomes" id="UP000195326">
    <property type="component" value="Unassembled WGS sequence"/>
</dbReference>
<sequence length="119" mass="12451">MVPYEFYLAAYRGGSISAQDWPAAEREACATLARYKRLYTVTAPPDIVDAESMAVCAMAEALVFNAQAEAGQGAVASASIGSVSTSYAGASGLDMSAKAQAKRVYNACALYLDIYRGCG</sequence>
<accession>A0A1Y4LVK0</accession>
<organism evidence="1 2">
    <name type="scientific">Butyricicoccus pullicaecorum</name>
    <dbReference type="NCBI Taxonomy" id="501571"/>
    <lineage>
        <taxon>Bacteria</taxon>
        <taxon>Bacillati</taxon>
        <taxon>Bacillota</taxon>
        <taxon>Clostridia</taxon>
        <taxon>Eubacteriales</taxon>
        <taxon>Butyricicoccaceae</taxon>
        <taxon>Butyricicoccus</taxon>
    </lineage>
</organism>
<proteinExistence type="predicted"/>
<evidence type="ECO:0000313" key="2">
    <source>
        <dbReference type="Proteomes" id="UP000195326"/>
    </source>
</evidence>
<evidence type="ECO:0000313" key="1">
    <source>
        <dbReference type="EMBL" id="OUP59071.1"/>
    </source>
</evidence>
<protein>
    <submittedName>
        <fullName evidence="1">Uncharacterized protein</fullName>
    </submittedName>
</protein>
<dbReference type="RefSeq" id="WP_087414759.1">
    <property type="nucleotide sequence ID" value="NZ_NFKL01000007.1"/>
</dbReference>
<dbReference type="AlphaFoldDB" id="A0A1Y4LVK0"/>
<reference evidence="2" key="1">
    <citation type="submission" date="2017-04" db="EMBL/GenBank/DDBJ databases">
        <title>Function of individual gut microbiota members based on whole genome sequencing of pure cultures obtained from chicken caecum.</title>
        <authorList>
            <person name="Medvecky M."/>
            <person name="Cejkova D."/>
            <person name="Polansky O."/>
            <person name="Karasova D."/>
            <person name="Kubasova T."/>
            <person name="Cizek A."/>
            <person name="Rychlik I."/>
        </authorList>
    </citation>
    <scope>NUCLEOTIDE SEQUENCE [LARGE SCALE GENOMIC DNA]</scope>
    <source>
        <strain evidence="2">An179</strain>
    </source>
</reference>
<gene>
    <name evidence="1" type="ORF">B5F15_06295</name>
</gene>
<name>A0A1Y4LVK0_9FIRM</name>
<dbReference type="EMBL" id="NFKL01000007">
    <property type="protein sequence ID" value="OUP59071.1"/>
    <property type="molecule type" value="Genomic_DNA"/>
</dbReference>
<comment type="caution">
    <text evidence="1">The sequence shown here is derived from an EMBL/GenBank/DDBJ whole genome shotgun (WGS) entry which is preliminary data.</text>
</comment>